<dbReference type="Pfam" id="PF03781">
    <property type="entry name" value="FGE-sulfatase"/>
    <property type="match status" value="1"/>
</dbReference>
<evidence type="ECO:0000256" key="1">
    <source>
        <dbReference type="SAM" id="SignalP"/>
    </source>
</evidence>
<dbReference type="Proteomes" id="UP001157733">
    <property type="component" value="Chromosome"/>
</dbReference>
<dbReference type="Gene3D" id="3.90.1580.10">
    <property type="entry name" value="paralog of FGE (formylglycine-generating enzyme)"/>
    <property type="match status" value="1"/>
</dbReference>
<dbReference type="PANTHER" id="PTHR23150:SF19">
    <property type="entry name" value="FORMYLGLYCINE-GENERATING ENZYME"/>
    <property type="match status" value="1"/>
</dbReference>
<dbReference type="InterPro" id="IPR042095">
    <property type="entry name" value="SUMF_sf"/>
</dbReference>
<gene>
    <name evidence="3" type="ORF">NSPWAT_1856</name>
</gene>
<feature type="signal peptide" evidence="1">
    <location>
        <begin position="1"/>
        <end position="27"/>
    </location>
</feature>
<dbReference type="InterPro" id="IPR051043">
    <property type="entry name" value="Sulfatase_Mod_Factor_Kinase"/>
</dbReference>
<dbReference type="SUPFAM" id="SSF56436">
    <property type="entry name" value="C-type lectin-like"/>
    <property type="match status" value="1"/>
</dbReference>
<organism evidence="3 4">
    <name type="scientific">Nitrospina watsonii</name>
    <dbReference type="NCBI Taxonomy" id="1323948"/>
    <lineage>
        <taxon>Bacteria</taxon>
        <taxon>Pseudomonadati</taxon>
        <taxon>Nitrospinota/Tectimicrobiota group</taxon>
        <taxon>Nitrospinota</taxon>
        <taxon>Nitrospinia</taxon>
        <taxon>Nitrospinales</taxon>
        <taxon>Nitrospinaceae</taxon>
        <taxon>Nitrospina</taxon>
    </lineage>
</organism>
<dbReference type="PANTHER" id="PTHR23150">
    <property type="entry name" value="SULFATASE MODIFYING FACTOR 1, 2"/>
    <property type="match status" value="1"/>
</dbReference>
<reference evidence="3 4" key="1">
    <citation type="submission" date="2022-09" db="EMBL/GenBank/DDBJ databases">
        <authorList>
            <person name="Kop L."/>
        </authorList>
    </citation>
    <scope>NUCLEOTIDE SEQUENCE [LARGE SCALE GENOMIC DNA]</scope>
    <source>
        <strain evidence="3 4">347</strain>
    </source>
</reference>
<evidence type="ECO:0000259" key="2">
    <source>
        <dbReference type="Pfam" id="PF03781"/>
    </source>
</evidence>
<accession>A0ABM9HEP6</accession>
<proteinExistence type="predicted"/>
<keyword evidence="4" id="KW-1185">Reference proteome</keyword>
<evidence type="ECO:0000313" key="3">
    <source>
        <dbReference type="EMBL" id="CAI2718712.1"/>
    </source>
</evidence>
<sequence>MKSVKSVLKNWGFVCSFLMLAASPVHAETDARENMALIPEGEFVMGSMRSLLELDPTALFQHDRHMLGPEDPAHDVYLKAYYIDVYEVTNAQYAEFMKATHPKKEPRYWNDAKFNQPKQPVVGVTWKDAQAYCHWRNKRLPTEAEWEKAAKGKRPVKYPWGNTAPTVEQANFDNTVGKTTPVGSYEAGKSDFGVYDLSGNVAEWVQDWHQPEYYLFSPKENPPGPERGMYKVIRGGHWHNNSEDVRLSYRNATVPTLRQDSVGFRCAADVTAADAPETSTPKSASNNNRE</sequence>
<feature type="domain" description="Sulfatase-modifying factor enzyme-like" evidence="2">
    <location>
        <begin position="33"/>
        <end position="267"/>
    </location>
</feature>
<dbReference type="EMBL" id="OX336137">
    <property type="protein sequence ID" value="CAI2718712.1"/>
    <property type="molecule type" value="Genomic_DNA"/>
</dbReference>
<dbReference type="InterPro" id="IPR005532">
    <property type="entry name" value="SUMF_dom"/>
</dbReference>
<name>A0ABM9HEP6_9BACT</name>
<feature type="chain" id="PRO_5047082481" evidence="1">
    <location>
        <begin position="28"/>
        <end position="290"/>
    </location>
</feature>
<dbReference type="InterPro" id="IPR016187">
    <property type="entry name" value="CTDL_fold"/>
</dbReference>
<keyword evidence="1" id="KW-0732">Signal</keyword>
<dbReference type="RefSeq" id="WP_282011595.1">
    <property type="nucleotide sequence ID" value="NZ_OX336137.1"/>
</dbReference>
<protein>
    <submittedName>
        <fullName evidence="3">FGE-sulfatase domain-containing protein</fullName>
    </submittedName>
</protein>
<evidence type="ECO:0000313" key="4">
    <source>
        <dbReference type="Proteomes" id="UP001157733"/>
    </source>
</evidence>